<gene>
    <name evidence="2" type="ORF">C8Q71DRAFT_860081</name>
</gene>
<dbReference type="Proteomes" id="UP000814176">
    <property type="component" value="Unassembled WGS sequence"/>
</dbReference>
<accession>A0ABQ8K929</accession>
<reference evidence="2 3" key="1">
    <citation type="journal article" date="2021" name="Environ. Microbiol.">
        <title>Gene family expansions and transcriptome signatures uncover fungal adaptations to wood decay.</title>
        <authorList>
            <person name="Hage H."/>
            <person name="Miyauchi S."/>
            <person name="Viragh M."/>
            <person name="Drula E."/>
            <person name="Min B."/>
            <person name="Chaduli D."/>
            <person name="Navarro D."/>
            <person name="Favel A."/>
            <person name="Norest M."/>
            <person name="Lesage-Meessen L."/>
            <person name="Balint B."/>
            <person name="Merenyi Z."/>
            <person name="de Eugenio L."/>
            <person name="Morin E."/>
            <person name="Martinez A.T."/>
            <person name="Baldrian P."/>
            <person name="Stursova M."/>
            <person name="Martinez M.J."/>
            <person name="Novotny C."/>
            <person name="Magnuson J.K."/>
            <person name="Spatafora J.W."/>
            <person name="Maurice S."/>
            <person name="Pangilinan J."/>
            <person name="Andreopoulos W."/>
            <person name="LaButti K."/>
            <person name="Hundley H."/>
            <person name="Na H."/>
            <person name="Kuo A."/>
            <person name="Barry K."/>
            <person name="Lipzen A."/>
            <person name="Henrissat B."/>
            <person name="Riley R."/>
            <person name="Ahrendt S."/>
            <person name="Nagy L.G."/>
            <person name="Grigoriev I.V."/>
            <person name="Martin F."/>
            <person name="Rosso M.N."/>
        </authorList>
    </citation>
    <scope>NUCLEOTIDE SEQUENCE [LARGE SCALE GENOMIC DNA]</scope>
    <source>
        <strain evidence="2 3">CIRM-BRFM 1785</strain>
    </source>
</reference>
<name>A0ABQ8K929_9APHY</name>
<evidence type="ECO:0000256" key="1">
    <source>
        <dbReference type="SAM" id="MobiDB-lite"/>
    </source>
</evidence>
<evidence type="ECO:0000313" key="2">
    <source>
        <dbReference type="EMBL" id="KAH9833808.1"/>
    </source>
</evidence>
<keyword evidence="3" id="KW-1185">Reference proteome</keyword>
<feature type="region of interest" description="Disordered" evidence="1">
    <location>
        <begin position="123"/>
        <end position="143"/>
    </location>
</feature>
<dbReference type="RefSeq" id="XP_047776524.1">
    <property type="nucleotide sequence ID" value="XM_047927743.1"/>
</dbReference>
<dbReference type="GeneID" id="72008475"/>
<proteinExistence type="predicted"/>
<organism evidence="2 3">
    <name type="scientific">Rhodofomes roseus</name>
    <dbReference type="NCBI Taxonomy" id="34475"/>
    <lineage>
        <taxon>Eukaryota</taxon>
        <taxon>Fungi</taxon>
        <taxon>Dikarya</taxon>
        <taxon>Basidiomycota</taxon>
        <taxon>Agaricomycotina</taxon>
        <taxon>Agaricomycetes</taxon>
        <taxon>Polyporales</taxon>
        <taxon>Rhodofomes</taxon>
    </lineage>
</organism>
<dbReference type="EMBL" id="JADCUA010000017">
    <property type="protein sequence ID" value="KAH9833808.1"/>
    <property type="molecule type" value="Genomic_DNA"/>
</dbReference>
<dbReference type="InterPro" id="IPR027417">
    <property type="entry name" value="P-loop_NTPase"/>
</dbReference>
<protein>
    <recommendedName>
        <fullName evidence="4">Helicase ATP-binding domain-containing protein</fullName>
    </recommendedName>
</protein>
<comment type="caution">
    <text evidence="2">The sequence shown here is derived from an EMBL/GenBank/DDBJ whole genome shotgun (WGS) entry which is preliminary data.</text>
</comment>
<evidence type="ECO:0008006" key="4">
    <source>
        <dbReference type="Google" id="ProtNLM"/>
    </source>
</evidence>
<dbReference type="SUPFAM" id="SSF52540">
    <property type="entry name" value="P-loop containing nucleoside triphosphate hydrolases"/>
    <property type="match status" value="1"/>
</dbReference>
<sequence length="380" mass="42049">MPRNHGFGSKPRSKAQKAIFQQIQPLGTQLAAAGYHSRCNGACLVAAQPPYFADRESPVPSSSGAVVPTKLGLEAAFEELRRKIWNLGRQIERARKGRDKLQAKVVQLKAALKLGRVTRAEELKRKAREEEADRERKKAKHDEYHTKVDSIDVQLMPGYWESADNAKSITLDRIRLQLAWLRARKVHVPAGLSSAKKADALKGLIDILSGLPPETARELTQALAKDRELCPKELRSRFRADPCMVVVCPTKALESEQQSKFEATGLTTVVINADTTRAKGVNTDPWQRARSNTAVILLSPEQLSTSGFRGLVNDKTFTGRLMALNVDEAHLLCSWGNQFRTSFKNIGHVRAHSGHHRVNCDDLHRSSDGLGLPLLGPARG</sequence>
<evidence type="ECO:0000313" key="3">
    <source>
        <dbReference type="Proteomes" id="UP000814176"/>
    </source>
</evidence>
<dbReference type="Gene3D" id="3.40.50.300">
    <property type="entry name" value="P-loop containing nucleotide triphosphate hydrolases"/>
    <property type="match status" value="1"/>
</dbReference>